<comment type="caution">
    <text evidence="2">The sequence shown here is derived from an EMBL/GenBank/DDBJ whole genome shotgun (WGS) entry which is preliminary data.</text>
</comment>
<protein>
    <recommendedName>
        <fullName evidence="1">DUF2007 domain-containing protein</fullName>
    </recommendedName>
</protein>
<name>A0A2S8GMV0_9BACT</name>
<dbReference type="Pfam" id="PF09413">
    <property type="entry name" value="DUF2007"/>
    <property type="match status" value="1"/>
</dbReference>
<evidence type="ECO:0000313" key="3">
    <source>
        <dbReference type="Proteomes" id="UP000237819"/>
    </source>
</evidence>
<dbReference type="AlphaFoldDB" id="A0A2S8GMV0"/>
<dbReference type="EMBL" id="PUHZ01000013">
    <property type="protein sequence ID" value="PQO45748.1"/>
    <property type="molecule type" value="Genomic_DNA"/>
</dbReference>
<feature type="domain" description="DUF2007" evidence="1">
    <location>
        <begin position="8"/>
        <end position="75"/>
    </location>
</feature>
<sequence>MDFQKPVIVYTAATNLEAHLIVEMLLTSGISAHTVEDQSGVSLWAFGTISQFHKPNIWVDESTAQQAADLIRDFEEQRKARNTPVDGAGEIQVSCEDCGKTTSFPSSLDGTTQVCQHCGAYVDVGELGWDEDFGEPED</sequence>
<evidence type="ECO:0000259" key="1">
    <source>
        <dbReference type="Pfam" id="PF09413"/>
    </source>
</evidence>
<dbReference type="RefSeq" id="WP_105335772.1">
    <property type="nucleotide sequence ID" value="NZ_PUHZ01000013.1"/>
</dbReference>
<dbReference type="OrthoDB" id="288709at2"/>
<proteinExistence type="predicted"/>
<organism evidence="2 3">
    <name type="scientific">Blastopirellula marina</name>
    <dbReference type="NCBI Taxonomy" id="124"/>
    <lineage>
        <taxon>Bacteria</taxon>
        <taxon>Pseudomonadati</taxon>
        <taxon>Planctomycetota</taxon>
        <taxon>Planctomycetia</taxon>
        <taxon>Pirellulales</taxon>
        <taxon>Pirellulaceae</taxon>
        <taxon>Blastopirellula</taxon>
    </lineage>
</organism>
<accession>A0A2S8GMV0</accession>
<gene>
    <name evidence="2" type="ORF">C5Y93_12535</name>
</gene>
<evidence type="ECO:0000313" key="2">
    <source>
        <dbReference type="EMBL" id="PQO45748.1"/>
    </source>
</evidence>
<reference evidence="2 3" key="1">
    <citation type="submission" date="2018-02" db="EMBL/GenBank/DDBJ databases">
        <title>Comparative genomes isolates from brazilian mangrove.</title>
        <authorList>
            <person name="Araujo J.E."/>
            <person name="Taketani R.G."/>
            <person name="Silva M.C.P."/>
            <person name="Loureco M.V."/>
            <person name="Andreote F.D."/>
        </authorList>
    </citation>
    <scope>NUCLEOTIDE SEQUENCE [LARGE SCALE GENOMIC DNA]</scope>
    <source>
        <strain evidence="2 3">Nap-Phe MGV</strain>
    </source>
</reference>
<dbReference type="Proteomes" id="UP000237819">
    <property type="component" value="Unassembled WGS sequence"/>
</dbReference>
<dbReference type="InterPro" id="IPR018551">
    <property type="entry name" value="DUF2007"/>
</dbReference>